<reference evidence="6 7" key="1">
    <citation type="submission" date="2017-10" db="EMBL/GenBank/DDBJ databases">
        <title>Draft genome of Longibacter Salinarum.</title>
        <authorList>
            <person name="Goh K.M."/>
            <person name="Shamsir M.S."/>
            <person name="Lim S.W."/>
        </authorList>
    </citation>
    <scope>NUCLEOTIDE SEQUENCE [LARGE SCALE GENOMIC DNA]</scope>
    <source>
        <strain evidence="6 7">KCTC 52045</strain>
    </source>
</reference>
<evidence type="ECO:0000313" key="6">
    <source>
        <dbReference type="EMBL" id="PEN15324.1"/>
    </source>
</evidence>
<comment type="caution">
    <text evidence="6">The sequence shown here is derived from an EMBL/GenBank/DDBJ whole genome shotgun (WGS) entry which is preliminary data.</text>
</comment>
<dbReference type="RefSeq" id="WP_098074222.1">
    <property type="nucleotide sequence ID" value="NZ_PDEQ01000001.1"/>
</dbReference>
<dbReference type="GO" id="GO:0030170">
    <property type="term" value="F:pyridoxal phosphate binding"/>
    <property type="evidence" value="ECO:0007669"/>
    <property type="project" value="TreeGrafter"/>
</dbReference>
<comment type="cofactor">
    <cofactor evidence="1">
        <name>pyridoxal 5'-phosphate</name>
        <dbReference type="ChEBI" id="CHEBI:597326"/>
    </cofactor>
</comment>
<dbReference type="EMBL" id="PDEQ01000001">
    <property type="protein sequence ID" value="PEN15324.1"/>
    <property type="molecule type" value="Genomic_DNA"/>
</dbReference>
<dbReference type="AlphaFoldDB" id="A0A2A8D374"/>
<dbReference type="GO" id="GO:0018114">
    <property type="term" value="F:threonine racemase activity"/>
    <property type="evidence" value="ECO:0007669"/>
    <property type="project" value="TreeGrafter"/>
</dbReference>
<dbReference type="Proteomes" id="UP000220102">
    <property type="component" value="Unassembled WGS sequence"/>
</dbReference>
<keyword evidence="3" id="KW-0663">Pyridoxal phosphate</keyword>
<evidence type="ECO:0000256" key="1">
    <source>
        <dbReference type="ARBA" id="ARBA00001933"/>
    </source>
</evidence>
<dbReference type="FunFam" id="3.40.50.1100:FF:000005">
    <property type="entry name" value="Threonine dehydratase catabolic"/>
    <property type="match status" value="1"/>
</dbReference>
<evidence type="ECO:0000256" key="4">
    <source>
        <dbReference type="ARBA" id="ARBA00023239"/>
    </source>
</evidence>
<dbReference type="CDD" id="cd01562">
    <property type="entry name" value="Thr-dehyd"/>
    <property type="match status" value="1"/>
</dbReference>
<comment type="similarity">
    <text evidence="2">Belongs to the serine/threonine dehydratase family.</text>
</comment>
<dbReference type="GO" id="GO:0030378">
    <property type="term" value="F:serine racemase activity"/>
    <property type="evidence" value="ECO:0007669"/>
    <property type="project" value="TreeGrafter"/>
</dbReference>
<dbReference type="PANTHER" id="PTHR43050:SF1">
    <property type="entry name" value="SERINE RACEMASE"/>
    <property type="match status" value="1"/>
</dbReference>
<feature type="domain" description="Tryptophan synthase beta chain-like PALP" evidence="5">
    <location>
        <begin position="29"/>
        <end position="313"/>
    </location>
</feature>
<evidence type="ECO:0000256" key="2">
    <source>
        <dbReference type="ARBA" id="ARBA00010869"/>
    </source>
</evidence>
<dbReference type="GO" id="GO:0070179">
    <property type="term" value="P:D-serine biosynthetic process"/>
    <property type="evidence" value="ECO:0007669"/>
    <property type="project" value="TreeGrafter"/>
</dbReference>
<dbReference type="InterPro" id="IPR001926">
    <property type="entry name" value="TrpB-like_PALP"/>
</dbReference>
<dbReference type="Pfam" id="PF00291">
    <property type="entry name" value="PALP"/>
    <property type="match status" value="1"/>
</dbReference>
<dbReference type="InterPro" id="IPR036052">
    <property type="entry name" value="TrpB-like_PALP_sf"/>
</dbReference>
<gene>
    <name evidence="6" type="ORF">CRI94_03335</name>
</gene>
<dbReference type="NCBIfam" id="NF005454">
    <property type="entry name" value="PRK07048.1"/>
    <property type="match status" value="1"/>
</dbReference>
<dbReference type="GO" id="GO:0003941">
    <property type="term" value="F:L-serine ammonia-lyase activity"/>
    <property type="evidence" value="ECO:0007669"/>
    <property type="project" value="TreeGrafter"/>
</dbReference>
<dbReference type="GO" id="GO:0005524">
    <property type="term" value="F:ATP binding"/>
    <property type="evidence" value="ECO:0007669"/>
    <property type="project" value="TreeGrafter"/>
</dbReference>
<keyword evidence="4" id="KW-0456">Lyase</keyword>
<evidence type="ECO:0000313" key="7">
    <source>
        <dbReference type="Proteomes" id="UP000220102"/>
    </source>
</evidence>
<protein>
    <submittedName>
        <fullName evidence="6">Pyridoxal-5'-phosphate-dependent protein</fullName>
    </submittedName>
</protein>
<dbReference type="GO" id="GO:0000287">
    <property type="term" value="F:magnesium ion binding"/>
    <property type="evidence" value="ECO:0007669"/>
    <property type="project" value="TreeGrafter"/>
</dbReference>
<dbReference type="PANTHER" id="PTHR43050">
    <property type="entry name" value="SERINE / THREONINE RACEMASE FAMILY MEMBER"/>
    <property type="match status" value="1"/>
</dbReference>
<sequence length="331" mass="35293">MTPSPPPSTLPVTYDDVLAAADRLRGVAHQTPVATSRTIDRRTDAQVFFKCENLQRIGAFKFRGAYNALSQLPADLKKRGVITYSSGNHAQAVALSGQLLGIETVIVMPDNAPRVKLEATQGYGAEIVTYDPEETVRESLGREIADERGLTLIPPYDHKDVVAGQGTVADELFQQVGSLDALLVCVGGGGLLSGCAIAAKHHDPDCQVIGVEPEAADDAARSFHSGTLHTVHNPDTVADGARTPHLGDVTFPLVRAHADDIVTVPDADIVRAMHFVWERMKLIIEPTGALAASALLNGTVPGDQRRIGVILSGGNVDLQRATELFNAYDVI</sequence>
<name>A0A2A8D374_9BACT</name>
<dbReference type="Gene3D" id="3.40.50.1100">
    <property type="match status" value="2"/>
</dbReference>
<proteinExistence type="inferred from homology"/>
<dbReference type="FunFam" id="3.40.50.1100:FF:000007">
    <property type="entry name" value="L-threonine dehydratase catabolic TdcB"/>
    <property type="match status" value="1"/>
</dbReference>
<evidence type="ECO:0000259" key="5">
    <source>
        <dbReference type="Pfam" id="PF00291"/>
    </source>
</evidence>
<dbReference type="OrthoDB" id="9811476at2"/>
<evidence type="ECO:0000256" key="3">
    <source>
        <dbReference type="ARBA" id="ARBA00022898"/>
    </source>
</evidence>
<keyword evidence="7" id="KW-1185">Reference proteome</keyword>
<accession>A0A2A8D374</accession>
<dbReference type="SUPFAM" id="SSF53686">
    <property type="entry name" value="Tryptophan synthase beta subunit-like PLP-dependent enzymes"/>
    <property type="match status" value="1"/>
</dbReference>
<organism evidence="6 7">
    <name type="scientific">Longibacter salinarum</name>
    <dbReference type="NCBI Taxonomy" id="1850348"/>
    <lineage>
        <taxon>Bacteria</taxon>
        <taxon>Pseudomonadati</taxon>
        <taxon>Rhodothermota</taxon>
        <taxon>Rhodothermia</taxon>
        <taxon>Rhodothermales</taxon>
        <taxon>Salisaetaceae</taxon>
        <taxon>Longibacter</taxon>
    </lineage>
</organism>